<evidence type="ECO:0000313" key="4">
    <source>
        <dbReference type="Proteomes" id="UP000276776"/>
    </source>
</evidence>
<dbReference type="STRING" id="103827.A0A0N5CMY4"/>
<reference evidence="3 4" key="2">
    <citation type="submission" date="2018-11" db="EMBL/GenBank/DDBJ databases">
        <authorList>
            <consortium name="Pathogen Informatics"/>
        </authorList>
    </citation>
    <scope>NUCLEOTIDE SEQUENCE [LARGE SCALE GENOMIC DNA]</scope>
</reference>
<sequence length="878" mass="99609">MASKPKPFLKKRSGFTGRFVDKIHYPHVRHISDNKSAEKNEVMSNSPERSSSPNSEKQQESSPLSISDSEPNTISPGNKVMNSNRPFTAGTVDSGCQEDAYSVILSPGFDVKDDYLKSVVIDVTEPSCTNSAATSGQSNFNVPSVIHDMPEFSSMEMETVSAKSKSISESFFRKGLVSPGVSLMNNSTAEFERFERFICTPKQSQNSQDSDGTSSRHWKQVIKDFGVEASKKLEIIPHESFPASTESLATTNSTKTIDQIAKKFPIHNHVKKTFQKKPHKQLHAMREAFPSILEEKSGHGLYACVKKIENGTEKPKTENAPLLQKSVEKMSTENKSVEQEIPKSTGISVTEQNLAKQLRDLIAHLDIASENRHYEHNRFQEIVGEVLQENEFFCQRIDALKKRIAQLEKNEETRKEDIALKEEIDKLQKADIERLKKENATLNRQQKKKSGNDSDFVNLLKEQITDLRAMLRDFERQRSEWRTQMRKNSTLLKEKTDLIEQLKEEKTRLEKRLIIVSNTKAALRGRQAENAFSTQAIARASRSAAVTTATKNKTSQNNDPVAKNVVQNKRNIFSELNKNQEAADAVKNKDIINDNEDINFIGQTVEPSRFEKNVRWNDPLTTLATFTPPAPIHPSRNLENSDMELILTENNMIGRASLYRSENDFTVYTLTHCGCNFYEYSNTDTRWMHSSNLYQVNYFGQAGATTVEIAEKKLLVRHFLSGQLEIYRESGETSLVTSAGRRIEVMRHKSGAVRVEIYELNGTVRVRGRGEAETLHRATQTSCHRMDGSYAFHILSDDSIEWRSPDYTVHRFKNGDTKVRLNAIDTSITMLVMDVGTVKHLSNTVDRKLPKYCVEWGTIARKRSRVIANNQSRVLNQL</sequence>
<evidence type="ECO:0000256" key="2">
    <source>
        <dbReference type="SAM" id="MobiDB-lite"/>
    </source>
</evidence>
<dbReference type="AlphaFoldDB" id="A0A0N5CMY4"/>
<evidence type="ECO:0000256" key="1">
    <source>
        <dbReference type="SAM" id="Coils"/>
    </source>
</evidence>
<name>A0A0N5CMY4_THECL</name>
<keyword evidence="1" id="KW-0175">Coiled coil</keyword>
<feature type="compositionally biased region" description="Basic and acidic residues" evidence="2">
    <location>
        <begin position="26"/>
        <end position="41"/>
    </location>
</feature>
<evidence type="ECO:0000313" key="5">
    <source>
        <dbReference type="WBParaSite" id="TCLT_0000152501-mRNA-1"/>
    </source>
</evidence>
<dbReference type="Proteomes" id="UP000276776">
    <property type="component" value="Unassembled WGS sequence"/>
</dbReference>
<dbReference type="OrthoDB" id="5857768at2759"/>
<dbReference type="WBParaSite" id="TCLT_0000152501-mRNA-1">
    <property type="protein sequence ID" value="TCLT_0000152501-mRNA-1"/>
    <property type="gene ID" value="TCLT_0000152501"/>
</dbReference>
<keyword evidence="4" id="KW-1185">Reference proteome</keyword>
<gene>
    <name evidence="3" type="ORF">TCLT_LOCUS1526</name>
</gene>
<protein>
    <submittedName>
        <fullName evidence="5">Centromere protein J</fullName>
    </submittedName>
</protein>
<feature type="coiled-coil region" evidence="1">
    <location>
        <begin position="390"/>
        <end position="519"/>
    </location>
</feature>
<feature type="compositionally biased region" description="Polar residues" evidence="2">
    <location>
        <begin position="60"/>
        <end position="86"/>
    </location>
</feature>
<accession>A0A0N5CMY4</accession>
<evidence type="ECO:0000313" key="3">
    <source>
        <dbReference type="EMBL" id="VDM97016.1"/>
    </source>
</evidence>
<feature type="compositionally biased region" description="Low complexity" evidence="2">
    <location>
        <begin position="44"/>
        <end position="56"/>
    </location>
</feature>
<proteinExistence type="predicted"/>
<feature type="region of interest" description="Disordered" evidence="2">
    <location>
        <begin position="26"/>
        <end position="86"/>
    </location>
</feature>
<organism evidence="5">
    <name type="scientific">Thelazia callipaeda</name>
    <name type="common">Oriental eyeworm</name>
    <name type="synonym">Parasitic nematode</name>
    <dbReference type="NCBI Taxonomy" id="103827"/>
    <lineage>
        <taxon>Eukaryota</taxon>
        <taxon>Metazoa</taxon>
        <taxon>Ecdysozoa</taxon>
        <taxon>Nematoda</taxon>
        <taxon>Chromadorea</taxon>
        <taxon>Rhabditida</taxon>
        <taxon>Spirurina</taxon>
        <taxon>Spiruromorpha</taxon>
        <taxon>Thelazioidea</taxon>
        <taxon>Thelaziidae</taxon>
        <taxon>Thelazia</taxon>
    </lineage>
</organism>
<dbReference type="EMBL" id="UYYF01000203">
    <property type="protein sequence ID" value="VDM97016.1"/>
    <property type="molecule type" value="Genomic_DNA"/>
</dbReference>
<dbReference type="OMA" id="RWNEPLE"/>
<reference evidence="5" key="1">
    <citation type="submission" date="2017-02" db="UniProtKB">
        <authorList>
            <consortium name="WormBaseParasite"/>
        </authorList>
    </citation>
    <scope>IDENTIFICATION</scope>
</reference>